<evidence type="ECO:0000256" key="1">
    <source>
        <dbReference type="SAM" id="Phobius"/>
    </source>
</evidence>
<accession>A0A6L6QFE8</accession>
<keyword evidence="3" id="KW-1185">Reference proteome</keyword>
<dbReference type="OrthoDB" id="8757065at2"/>
<feature type="transmembrane region" description="Helical" evidence="1">
    <location>
        <begin position="42"/>
        <end position="62"/>
    </location>
</feature>
<feature type="transmembrane region" description="Helical" evidence="1">
    <location>
        <begin position="69"/>
        <end position="90"/>
    </location>
</feature>
<keyword evidence="1" id="KW-1133">Transmembrane helix</keyword>
<dbReference type="EMBL" id="WNKX01000006">
    <property type="protein sequence ID" value="MTW10840.1"/>
    <property type="molecule type" value="Genomic_DNA"/>
</dbReference>
<comment type="caution">
    <text evidence="2">The sequence shown here is derived from an EMBL/GenBank/DDBJ whole genome shotgun (WGS) entry which is preliminary data.</text>
</comment>
<gene>
    <name evidence="2" type="ORF">GM658_09505</name>
</gene>
<organism evidence="2 3">
    <name type="scientific">Massilia eburnea</name>
    <dbReference type="NCBI Taxonomy" id="1776165"/>
    <lineage>
        <taxon>Bacteria</taxon>
        <taxon>Pseudomonadati</taxon>
        <taxon>Pseudomonadota</taxon>
        <taxon>Betaproteobacteria</taxon>
        <taxon>Burkholderiales</taxon>
        <taxon>Oxalobacteraceae</taxon>
        <taxon>Telluria group</taxon>
        <taxon>Massilia</taxon>
    </lineage>
</organism>
<dbReference type="Proteomes" id="UP000472320">
    <property type="component" value="Unassembled WGS sequence"/>
</dbReference>
<reference evidence="2 3" key="1">
    <citation type="submission" date="2019-11" db="EMBL/GenBank/DDBJ databases">
        <title>Type strains purchased from KCTC, JCM and DSMZ.</title>
        <authorList>
            <person name="Lu H."/>
        </authorList>
    </citation>
    <scope>NUCLEOTIDE SEQUENCE [LARGE SCALE GENOMIC DNA]</scope>
    <source>
        <strain evidence="2 3">JCM 31587</strain>
    </source>
</reference>
<evidence type="ECO:0000313" key="2">
    <source>
        <dbReference type="EMBL" id="MTW10840.1"/>
    </source>
</evidence>
<keyword evidence="1" id="KW-0472">Membrane</keyword>
<sequence>MKFSLFAAGSAFLVMLLASNFIRRAFMRQALARGSERNAADTAGWLLFFGLAFLGAALLGVLNLSKFLNLAFCSTLLVFGVAALVGAFVIGRR</sequence>
<name>A0A6L6QFE8_9BURK</name>
<dbReference type="AlphaFoldDB" id="A0A6L6QFE8"/>
<keyword evidence="1" id="KW-0812">Transmembrane</keyword>
<proteinExistence type="predicted"/>
<protein>
    <recommendedName>
        <fullName evidence="4">DUF3325 domain-containing protein</fullName>
    </recommendedName>
</protein>
<evidence type="ECO:0008006" key="4">
    <source>
        <dbReference type="Google" id="ProtNLM"/>
    </source>
</evidence>
<evidence type="ECO:0000313" key="3">
    <source>
        <dbReference type="Proteomes" id="UP000472320"/>
    </source>
</evidence>
<dbReference type="RefSeq" id="WP_155453784.1">
    <property type="nucleotide sequence ID" value="NZ_WNKX01000006.1"/>
</dbReference>